<accession>A0A6A3LTX7</accession>
<dbReference type="AlphaFoldDB" id="A0A6A3LTX7"/>
<evidence type="ECO:0000313" key="2">
    <source>
        <dbReference type="Proteomes" id="UP000460718"/>
    </source>
</evidence>
<protein>
    <submittedName>
        <fullName evidence="1">Uncharacterized protein</fullName>
    </submittedName>
</protein>
<comment type="caution">
    <text evidence="1">The sequence shown here is derived from an EMBL/GenBank/DDBJ whole genome shotgun (WGS) entry which is preliminary data.</text>
</comment>
<gene>
    <name evidence="1" type="ORF">PF011_g4151</name>
</gene>
<dbReference type="Proteomes" id="UP000460718">
    <property type="component" value="Unassembled WGS sequence"/>
</dbReference>
<evidence type="ECO:0000313" key="1">
    <source>
        <dbReference type="EMBL" id="KAE9023081.1"/>
    </source>
</evidence>
<sequence>MIQPTFLSLCGSFINVTRAGTLGNISLRPCPLNVGDRELPRKASSLSACFHHPNTVPRGRSSWRAASSTPT</sequence>
<dbReference type="EMBL" id="QXFW01000147">
    <property type="protein sequence ID" value="KAE9023081.1"/>
    <property type="molecule type" value="Genomic_DNA"/>
</dbReference>
<organism evidence="1 2">
    <name type="scientific">Phytophthora fragariae</name>
    <dbReference type="NCBI Taxonomy" id="53985"/>
    <lineage>
        <taxon>Eukaryota</taxon>
        <taxon>Sar</taxon>
        <taxon>Stramenopiles</taxon>
        <taxon>Oomycota</taxon>
        <taxon>Peronosporomycetes</taxon>
        <taxon>Peronosporales</taxon>
        <taxon>Peronosporaceae</taxon>
        <taxon>Phytophthora</taxon>
    </lineage>
</organism>
<reference evidence="1 2" key="1">
    <citation type="submission" date="2018-09" db="EMBL/GenBank/DDBJ databases">
        <title>Genomic investigation of the strawberry pathogen Phytophthora fragariae indicates pathogenicity is determined by transcriptional variation in three key races.</title>
        <authorList>
            <person name="Adams T.M."/>
            <person name="Armitage A.D."/>
            <person name="Sobczyk M.K."/>
            <person name="Bates H.J."/>
            <person name="Dunwell J.M."/>
            <person name="Nellist C.F."/>
            <person name="Harrison R.J."/>
        </authorList>
    </citation>
    <scope>NUCLEOTIDE SEQUENCE [LARGE SCALE GENOMIC DNA]</scope>
    <source>
        <strain evidence="1 2">SCRP245</strain>
    </source>
</reference>
<name>A0A6A3LTX7_9STRA</name>
<proteinExistence type="predicted"/>